<evidence type="ECO:0000313" key="3">
    <source>
        <dbReference type="Proteomes" id="UP000440578"/>
    </source>
</evidence>
<reference evidence="2 3" key="1">
    <citation type="submission" date="2019-07" db="EMBL/GenBank/DDBJ databases">
        <title>Draft genome assembly of a fouling barnacle, Amphibalanus amphitrite (Darwin, 1854): The first reference genome for Thecostraca.</title>
        <authorList>
            <person name="Kim W."/>
        </authorList>
    </citation>
    <scope>NUCLEOTIDE SEQUENCE [LARGE SCALE GENOMIC DNA]</scope>
    <source>
        <strain evidence="2">SNU_AA5</strain>
        <tissue evidence="2">Soma without cirri and trophi</tissue>
    </source>
</reference>
<protein>
    <submittedName>
        <fullName evidence="2">Problable inactive peptidyl-prolyl cis-trans isomerase-like 6</fullName>
    </submittedName>
</protein>
<dbReference type="SUPFAM" id="SSF50891">
    <property type="entry name" value="Cyclophilin-like"/>
    <property type="match status" value="1"/>
</dbReference>
<keyword evidence="3" id="KW-1185">Reference proteome</keyword>
<comment type="caution">
    <text evidence="2">The sequence shown here is derived from an EMBL/GenBank/DDBJ whole genome shotgun (WGS) entry which is preliminary data.</text>
</comment>
<dbReference type="InterPro" id="IPR002130">
    <property type="entry name" value="Cyclophilin-type_PPIase_dom"/>
</dbReference>
<evidence type="ECO:0000313" key="2">
    <source>
        <dbReference type="EMBL" id="KAF0312163.1"/>
    </source>
</evidence>
<dbReference type="OrthoDB" id="408413at2759"/>
<evidence type="ECO:0000259" key="1">
    <source>
        <dbReference type="PROSITE" id="PS50072"/>
    </source>
</evidence>
<dbReference type="AlphaFoldDB" id="A0A6A4X1Q7"/>
<dbReference type="PANTHER" id="PTHR11071:SF561">
    <property type="entry name" value="PEPTIDYL-PROLYL CIS-TRANS ISOMERASE D-RELATED"/>
    <property type="match status" value="1"/>
</dbReference>
<dbReference type="InterPro" id="IPR029000">
    <property type="entry name" value="Cyclophilin-like_dom_sf"/>
</dbReference>
<dbReference type="PROSITE" id="PS50072">
    <property type="entry name" value="CSA_PPIASE_2"/>
    <property type="match status" value="1"/>
</dbReference>
<feature type="domain" description="PPIase cyclophilin-type" evidence="1">
    <location>
        <begin position="149"/>
        <end position="313"/>
    </location>
</feature>
<dbReference type="GO" id="GO:0003755">
    <property type="term" value="F:peptidyl-prolyl cis-trans isomerase activity"/>
    <property type="evidence" value="ECO:0007669"/>
    <property type="project" value="InterPro"/>
</dbReference>
<gene>
    <name evidence="2" type="primary">PPIL6</name>
    <name evidence="2" type="ORF">FJT64_017067</name>
</gene>
<dbReference type="PRINTS" id="PR00153">
    <property type="entry name" value="CSAPPISMRASE"/>
</dbReference>
<sequence length="369" mass="40039">MAAAELPPLEAVWVSPSMGAAPPARFVPVHLQVYGVAGSAQLAALAGCAQHLHRRRPNLFLRAPHVLPMYEAEWSAFVDNLRKLVTGGEAWCLSGPAVLFCDSQYVGDLDRAVDWITETFGIPIDLEEIETPGDIYRQTMLARKNSVVFLDVSYDGRAVGRLVFELFDELLPRASRNFRQLCSGRGGVSARSGTVLWYAGTPVHRIVRGGWLQAGDIVDGCGAHGESVFGAPFADECFAVAHDRRGRLSMVEDERNANTSQFMVAFGPMTYMQNLCCAFGQLIEGSAVLDYLETVETNNERPMRTVAFSNGGVLHEPSGAGRLASFDLCDADLADWSPPVEPPSEHRRVTGAGSAVATPLDYIVPVGRD</sequence>
<dbReference type="Pfam" id="PF00160">
    <property type="entry name" value="Pro_isomerase"/>
    <property type="match status" value="1"/>
</dbReference>
<name>A0A6A4X1Q7_AMPAM</name>
<proteinExistence type="predicted"/>
<dbReference type="Gene3D" id="2.40.100.10">
    <property type="entry name" value="Cyclophilin-like"/>
    <property type="match status" value="1"/>
</dbReference>
<keyword evidence="2" id="KW-0413">Isomerase</keyword>
<organism evidence="2 3">
    <name type="scientific">Amphibalanus amphitrite</name>
    <name type="common">Striped barnacle</name>
    <name type="synonym">Balanus amphitrite</name>
    <dbReference type="NCBI Taxonomy" id="1232801"/>
    <lineage>
        <taxon>Eukaryota</taxon>
        <taxon>Metazoa</taxon>
        <taxon>Ecdysozoa</taxon>
        <taxon>Arthropoda</taxon>
        <taxon>Crustacea</taxon>
        <taxon>Multicrustacea</taxon>
        <taxon>Cirripedia</taxon>
        <taxon>Thoracica</taxon>
        <taxon>Thoracicalcarea</taxon>
        <taxon>Balanomorpha</taxon>
        <taxon>Balanoidea</taxon>
        <taxon>Balanidae</taxon>
        <taxon>Amphibalaninae</taxon>
        <taxon>Amphibalanus</taxon>
    </lineage>
</organism>
<accession>A0A6A4X1Q7</accession>
<dbReference type="GO" id="GO:0005737">
    <property type="term" value="C:cytoplasm"/>
    <property type="evidence" value="ECO:0007669"/>
    <property type="project" value="TreeGrafter"/>
</dbReference>
<dbReference type="PANTHER" id="PTHR11071">
    <property type="entry name" value="PEPTIDYL-PROLYL CIS-TRANS ISOMERASE"/>
    <property type="match status" value="1"/>
</dbReference>
<dbReference type="Proteomes" id="UP000440578">
    <property type="component" value="Unassembled WGS sequence"/>
</dbReference>
<dbReference type="EMBL" id="VIIS01000189">
    <property type="protein sequence ID" value="KAF0312163.1"/>
    <property type="molecule type" value="Genomic_DNA"/>
</dbReference>